<evidence type="ECO:0000256" key="4">
    <source>
        <dbReference type="ARBA" id="ARBA00022598"/>
    </source>
</evidence>
<dbReference type="InterPro" id="IPR017959">
    <property type="entry name" value="Asn/Gln-tRNA_amidoTrfase_suB/E"/>
</dbReference>
<evidence type="ECO:0000256" key="3">
    <source>
        <dbReference type="ARBA" id="ARBA00016923"/>
    </source>
</evidence>
<proteinExistence type="inferred from homology"/>
<dbReference type="GeneID" id="90590065"/>
<comment type="function">
    <text evidence="8 11">Allows the formation of correctly charged Asn-tRNA(Asn) or Gln-tRNA(Gln) through the transamidation of misacylated Asp-tRNA(Asn) or Glu-tRNA(Gln) in organisms which lack either or both of asparaginyl-tRNA or glutaminyl-tRNA synthetases. The reaction takes place in the presence of glutamine and ATP through an activated phospho-Asp-tRNA(Asn) or phospho-Glu-tRNA(Gln).</text>
</comment>
<dbReference type="NCBIfam" id="NF004014">
    <property type="entry name" value="PRK05477.1-4"/>
    <property type="match status" value="1"/>
</dbReference>
<evidence type="ECO:0000256" key="12">
    <source>
        <dbReference type="SAM" id="MobiDB-lite"/>
    </source>
</evidence>
<protein>
    <recommendedName>
        <fullName evidence="3 11">Aspartyl/glutamyl-tRNA(Asn/Gln) amidotransferase subunit B</fullName>
        <shortName evidence="11">Asp/Glu-ADT subunit B</shortName>
        <ecNumber evidence="11">6.3.5.-</ecNumber>
    </recommendedName>
</protein>
<dbReference type="InterPro" id="IPR023168">
    <property type="entry name" value="GatB_Yqey_C_2"/>
</dbReference>
<dbReference type="NCBIfam" id="NF004012">
    <property type="entry name" value="PRK05477.1-2"/>
    <property type="match status" value="1"/>
</dbReference>
<organism evidence="14 15">
    <name type="scientific">Candidatus Nanohalococcus occultus</name>
    <dbReference type="NCBI Taxonomy" id="2978047"/>
    <lineage>
        <taxon>Archaea</taxon>
        <taxon>Candidatus Nanohalarchaeota</taxon>
        <taxon>Candidatus Nanohalarchaeota incertae sedis</taxon>
        <taxon>Candidatus Nanohalococcus</taxon>
    </lineage>
</organism>
<dbReference type="EMBL" id="CP104395">
    <property type="protein sequence ID" value="WEL19641.1"/>
    <property type="molecule type" value="Genomic_DNA"/>
</dbReference>
<dbReference type="HAMAP" id="MF_00121">
    <property type="entry name" value="GatB"/>
    <property type="match status" value="1"/>
</dbReference>
<keyword evidence="6 11" id="KW-0067">ATP-binding</keyword>
<dbReference type="InterPro" id="IPR017958">
    <property type="entry name" value="Gln-tRNA_amidoTrfase_suB_CS"/>
</dbReference>
<keyword evidence="7 11" id="KW-0648">Protein biosynthesis</keyword>
<evidence type="ECO:0000256" key="1">
    <source>
        <dbReference type="ARBA" id="ARBA00005306"/>
    </source>
</evidence>
<dbReference type="SUPFAM" id="SSF55931">
    <property type="entry name" value="Glutamine synthetase/guanido kinase"/>
    <property type="match status" value="1"/>
</dbReference>
<gene>
    <name evidence="14" type="primary">gatB2</name>
    <name evidence="11" type="synonym">gatB</name>
    <name evidence="14" type="ORF">SVXNc_0627</name>
</gene>
<dbReference type="InterPro" id="IPR003789">
    <property type="entry name" value="Asn/Gln_tRNA_amidoTrase-B-like"/>
</dbReference>
<evidence type="ECO:0000256" key="8">
    <source>
        <dbReference type="ARBA" id="ARBA00024799"/>
    </source>
</evidence>
<dbReference type="SUPFAM" id="SSF89095">
    <property type="entry name" value="GatB/YqeY motif"/>
    <property type="match status" value="1"/>
</dbReference>
<sequence>MSDETEVMIGLETHVQLDTDTKLLCGCENEQDSDPNTNVCPTCLGHPGAKPRLNEKVIEEALKLAEALDCDVNEDVFFSRKTYFYPDMSKNFQTTQFELPVAENGNFEISLEDQDIDIGIKRIHIEEDPAKLDHVGGDISNSDYTLVDYNRAGTPLLEIVTKPDFTSPQEAREYLQQLERVLEYLEIYFSDTEFSIKSDANVSIDGGNRVEVKNITGTKEVEKALSFEISRQKQMTARGGEVEQETRSFNSDMGSTTSMRKKETEEDYGYIFEPDLTRQELDEERKSAASEKVPELPRQKFSRFKEEYGIADKLIESLISVPAMADDFENLAEEHEPELVASWMTGELKKTLNYNEVSYEESGVKTEWIEYVLELLEEDKISDRNAEQLLRDLVEEPRGPEEIVEQEDLLKAEDDEVDQVVEQVIEDNPDAVEDYNSGEEGAINFLVGQVMRQSGGKADPNTAREKILDRLEG</sequence>
<dbReference type="NCBIfam" id="TIGR00133">
    <property type="entry name" value="gatB"/>
    <property type="match status" value="1"/>
</dbReference>
<dbReference type="PANTHER" id="PTHR11659">
    <property type="entry name" value="GLUTAMYL-TRNA GLN AMIDOTRANSFERASE SUBUNIT B MITOCHONDRIAL AND PROKARYOTIC PET112-RELATED"/>
    <property type="match status" value="1"/>
</dbReference>
<evidence type="ECO:0000256" key="11">
    <source>
        <dbReference type="HAMAP-Rule" id="MF_00121"/>
    </source>
</evidence>
<keyword evidence="15" id="KW-1185">Reference proteome</keyword>
<reference evidence="14 15" key="1">
    <citation type="submission" date="2022-09" db="EMBL/GenBank/DDBJ databases">
        <title>Xylan utilization by haloarchaea-nanohaloarchaea associations.</title>
        <authorList>
            <person name="Yakimov M."/>
        </authorList>
    </citation>
    <scope>NUCLEOTIDE SEQUENCE [LARGE SCALE GENOMIC DNA]</scope>
    <source>
        <strain evidence="14 15">SVXNc</strain>
    </source>
</reference>
<evidence type="ECO:0000256" key="7">
    <source>
        <dbReference type="ARBA" id="ARBA00022917"/>
    </source>
</evidence>
<keyword evidence="5 11" id="KW-0547">Nucleotide-binding</keyword>
<feature type="domain" description="Asn/Gln amidotransferase" evidence="13">
    <location>
        <begin position="326"/>
        <end position="471"/>
    </location>
</feature>
<dbReference type="EC" id="6.3.5.-" evidence="11"/>
<evidence type="ECO:0000256" key="2">
    <source>
        <dbReference type="ARBA" id="ARBA00011123"/>
    </source>
</evidence>
<name>A0ABY8CIY3_9ARCH</name>
<dbReference type="InterPro" id="IPR006075">
    <property type="entry name" value="Asn/Gln-tRNA_Trfase_suB/E_cat"/>
</dbReference>
<evidence type="ECO:0000256" key="6">
    <source>
        <dbReference type="ARBA" id="ARBA00022840"/>
    </source>
</evidence>
<dbReference type="PROSITE" id="PS01234">
    <property type="entry name" value="GATB"/>
    <property type="match status" value="1"/>
</dbReference>
<dbReference type="Gene3D" id="1.10.10.410">
    <property type="match status" value="1"/>
</dbReference>
<evidence type="ECO:0000256" key="10">
    <source>
        <dbReference type="ARBA" id="ARBA00047913"/>
    </source>
</evidence>
<dbReference type="Pfam" id="PF02637">
    <property type="entry name" value="GatB_Yqey"/>
    <property type="match status" value="1"/>
</dbReference>
<dbReference type="InterPro" id="IPR014746">
    <property type="entry name" value="Gln_synth/guanido_kin_cat_dom"/>
</dbReference>
<feature type="region of interest" description="Disordered" evidence="12">
    <location>
        <begin position="453"/>
        <end position="473"/>
    </location>
</feature>
<evidence type="ECO:0000259" key="13">
    <source>
        <dbReference type="SMART" id="SM00845"/>
    </source>
</evidence>
<evidence type="ECO:0000256" key="9">
    <source>
        <dbReference type="ARBA" id="ARBA00047380"/>
    </source>
</evidence>
<comment type="similarity">
    <text evidence="1 11">Belongs to the GatB/GatE family. GatB subfamily.</text>
</comment>
<evidence type="ECO:0000256" key="5">
    <source>
        <dbReference type="ARBA" id="ARBA00022741"/>
    </source>
</evidence>
<dbReference type="InterPro" id="IPR042114">
    <property type="entry name" value="GatB_C_1"/>
</dbReference>
<feature type="compositionally biased region" description="Basic and acidic residues" evidence="12">
    <location>
        <begin position="462"/>
        <end position="473"/>
    </location>
</feature>
<evidence type="ECO:0000313" key="15">
    <source>
        <dbReference type="Proteomes" id="UP001218034"/>
    </source>
</evidence>
<feature type="compositionally biased region" description="Polar residues" evidence="12">
    <location>
        <begin position="247"/>
        <end position="258"/>
    </location>
</feature>
<dbReference type="GO" id="GO:0050566">
    <property type="term" value="F:asparaginyl-tRNA synthase (glutamine-hydrolyzing) activity"/>
    <property type="evidence" value="ECO:0007669"/>
    <property type="project" value="UniProtKB-EC"/>
</dbReference>
<comment type="subunit">
    <text evidence="2 11">Heterotrimer of A, B and C subunits.</text>
</comment>
<dbReference type="Pfam" id="PF02934">
    <property type="entry name" value="GatB_N"/>
    <property type="match status" value="1"/>
</dbReference>
<comment type="catalytic activity">
    <reaction evidence="9 11">
        <text>L-aspartyl-tRNA(Asn) + L-glutamine + ATP + H2O = L-asparaginyl-tRNA(Asn) + L-glutamate + ADP + phosphate + 2 H(+)</text>
        <dbReference type="Rhea" id="RHEA:14513"/>
        <dbReference type="Rhea" id="RHEA-COMP:9674"/>
        <dbReference type="Rhea" id="RHEA-COMP:9677"/>
        <dbReference type="ChEBI" id="CHEBI:15377"/>
        <dbReference type="ChEBI" id="CHEBI:15378"/>
        <dbReference type="ChEBI" id="CHEBI:29985"/>
        <dbReference type="ChEBI" id="CHEBI:30616"/>
        <dbReference type="ChEBI" id="CHEBI:43474"/>
        <dbReference type="ChEBI" id="CHEBI:58359"/>
        <dbReference type="ChEBI" id="CHEBI:78515"/>
        <dbReference type="ChEBI" id="CHEBI:78516"/>
        <dbReference type="ChEBI" id="CHEBI:456216"/>
    </reaction>
</comment>
<feature type="region of interest" description="Disordered" evidence="12">
    <location>
        <begin position="235"/>
        <end position="263"/>
    </location>
</feature>
<dbReference type="InterPro" id="IPR004413">
    <property type="entry name" value="GatB"/>
</dbReference>
<dbReference type="SMART" id="SM00845">
    <property type="entry name" value="GatB_Yqey"/>
    <property type="match status" value="1"/>
</dbReference>
<dbReference type="InterPro" id="IPR018027">
    <property type="entry name" value="Asn/Gln_amidotransferase"/>
</dbReference>
<dbReference type="Gene3D" id="1.10.150.380">
    <property type="entry name" value="GatB domain, N-terminal subdomain"/>
    <property type="match status" value="1"/>
</dbReference>
<dbReference type="RefSeq" id="WP_347721478.1">
    <property type="nucleotide sequence ID" value="NZ_CP104395.1"/>
</dbReference>
<accession>A0ABY8CIY3</accession>
<comment type="catalytic activity">
    <reaction evidence="10 11">
        <text>L-glutamyl-tRNA(Gln) + L-glutamine + ATP + H2O = L-glutaminyl-tRNA(Gln) + L-glutamate + ADP + phosphate + H(+)</text>
        <dbReference type="Rhea" id="RHEA:17521"/>
        <dbReference type="Rhea" id="RHEA-COMP:9681"/>
        <dbReference type="Rhea" id="RHEA-COMP:9684"/>
        <dbReference type="ChEBI" id="CHEBI:15377"/>
        <dbReference type="ChEBI" id="CHEBI:15378"/>
        <dbReference type="ChEBI" id="CHEBI:29985"/>
        <dbReference type="ChEBI" id="CHEBI:30616"/>
        <dbReference type="ChEBI" id="CHEBI:43474"/>
        <dbReference type="ChEBI" id="CHEBI:58359"/>
        <dbReference type="ChEBI" id="CHEBI:78520"/>
        <dbReference type="ChEBI" id="CHEBI:78521"/>
        <dbReference type="ChEBI" id="CHEBI:456216"/>
    </reaction>
</comment>
<evidence type="ECO:0000313" key="14">
    <source>
        <dbReference type="EMBL" id="WEL19641.1"/>
    </source>
</evidence>
<dbReference type="PANTHER" id="PTHR11659:SF0">
    <property type="entry name" value="GLUTAMYL-TRNA(GLN) AMIDOTRANSFERASE SUBUNIT B, MITOCHONDRIAL"/>
    <property type="match status" value="1"/>
</dbReference>
<dbReference type="Proteomes" id="UP001218034">
    <property type="component" value="Chromosome"/>
</dbReference>
<keyword evidence="4 11" id="KW-0436">Ligase</keyword>